<dbReference type="AlphaFoldDB" id="A0A420HE35"/>
<reference evidence="1 2" key="1">
    <citation type="journal article" date="2018" name="BMC Genomics">
        <title>Comparative genome analyses reveal sequence features reflecting distinct modes of host-adaptation between dicot and monocot powdery mildew.</title>
        <authorList>
            <person name="Wu Y."/>
            <person name="Ma X."/>
            <person name="Pan Z."/>
            <person name="Kale S.D."/>
            <person name="Song Y."/>
            <person name="King H."/>
            <person name="Zhang Q."/>
            <person name="Presley C."/>
            <person name="Deng X."/>
            <person name="Wei C.I."/>
            <person name="Xiao S."/>
        </authorList>
    </citation>
    <scope>NUCLEOTIDE SEQUENCE [LARGE SCALE GENOMIC DNA]</scope>
    <source>
        <strain evidence="1">UMSG2</strain>
    </source>
</reference>
<proteinExistence type="predicted"/>
<name>A0A420HE35_9PEZI</name>
<evidence type="ECO:0000313" key="1">
    <source>
        <dbReference type="EMBL" id="RKF55688.1"/>
    </source>
</evidence>
<keyword evidence="2" id="KW-1185">Reference proteome</keyword>
<accession>A0A420HE35</accession>
<dbReference type="CDD" id="cd00048">
    <property type="entry name" value="DSRM_SF"/>
    <property type="match status" value="1"/>
</dbReference>
<evidence type="ECO:0008006" key="3">
    <source>
        <dbReference type="Google" id="ProtNLM"/>
    </source>
</evidence>
<evidence type="ECO:0000313" key="2">
    <source>
        <dbReference type="Proteomes" id="UP000286134"/>
    </source>
</evidence>
<dbReference type="OrthoDB" id="10313741at2759"/>
<comment type="caution">
    <text evidence="1">The sequence shown here is derived from an EMBL/GenBank/DDBJ whole genome shotgun (WGS) entry which is preliminary data.</text>
</comment>
<organism evidence="1 2">
    <name type="scientific">Erysiphe neolycopersici</name>
    <dbReference type="NCBI Taxonomy" id="212602"/>
    <lineage>
        <taxon>Eukaryota</taxon>
        <taxon>Fungi</taxon>
        <taxon>Dikarya</taxon>
        <taxon>Ascomycota</taxon>
        <taxon>Pezizomycotina</taxon>
        <taxon>Leotiomycetes</taxon>
        <taxon>Erysiphales</taxon>
        <taxon>Erysiphaceae</taxon>
        <taxon>Erysiphe</taxon>
    </lineage>
</organism>
<sequence>MAGKYQVLLRILCVARGWDRPEYEIVKGNCGFYVIVVVNGYSFTGEEAYELDYAKELAAQEAYNYFK</sequence>
<dbReference type="SUPFAM" id="SSF54768">
    <property type="entry name" value="dsRNA-binding domain-like"/>
    <property type="match status" value="1"/>
</dbReference>
<gene>
    <name evidence="1" type="ORF">OnM2_087045</name>
</gene>
<dbReference type="Proteomes" id="UP000286134">
    <property type="component" value="Unassembled WGS sequence"/>
</dbReference>
<dbReference type="Gene3D" id="3.30.160.20">
    <property type="match status" value="1"/>
</dbReference>
<dbReference type="EMBL" id="MCFK01008798">
    <property type="protein sequence ID" value="RKF55688.1"/>
    <property type="molecule type" value="Genomic_DNA"/>
</dbReference>
<protein>
    <recommendedName>
        <fullName evidence="3">DRBM domain-containing protein</fullName>
    </recommendedName>
</protein>